<accession>A0A2P2LD06</accession>
<evidence type="ECO:0000313" key="1">
    <source>
        <dbReference type="EMBL" id="MBX15854.1"/>
    </source>
</evidence>
<name>A0A2P2LD06_RHIMU</name>
<dbReference type="AlphaFoldDB" id="A0A2P2LD06"/>
<reference evidence="1" key="1">
    <citation type="submission" date="2018-02" db="EMBL/GenBank/DDBJ databases">
        <title>Rhizophora mucronata_Transcriptome.</title>
        <authorList>
            <person name="Meera S.P."/>
            <person name="Sreeshan A."/>
            <person name="Augustine A."/>
        </authorList>
    </citation>
    <scope>NUCLEOTIDE SEQUENCE</scope>
    <source>
        <tissue evidence="1">Leaf</tissue>
    </source>
</reference>
<organism evidence="1">
    <name type="scientific">Rhizophora mucronata</name>
    <name type="common">Asiatic mangrove</name>
    <dbReference type="NCBI Taxonomy" id="61149"/>
    <lineage>
        <taxon>Eukaryota</taxon>
        <taxon>Viridiplantae</taxon>
        <taxon>Streptophyta</taxon>
        <taxon>Embryophyta</taxon>
        <taxon>Tracheophyta</taxon>
        <taxon>Spermatophyta</taxon>
        <taxon>Magnoliopsida</taxon>
        <taxon>eudicotyledons</taxon>
        <taxon>Gunneridae</taxon>
        <taxon>Pentapetalae</taxon>
        <taxon>rosids</taxon>
        <taxon>fabids</taxon>
        <taxon>Malpighiales</taxon>
        <taxon>Rhizophoraceae</taxon>
        <taxon>Rhizophora</taxon>
    </lineage>
</organism>
<protein>
    <submittedName>
        <fullName evidence="1">Uncharacterized protein</fullName>
    </submittedName>
</protein>
<sequence>MYYKRLFVVENFQIPHRTYFNLQSKKKQSIYLTCWSCYDSFKFTKIWGMSTL</sequence>
<dbReference type="EMBL" id="GGEC01035370">
    <property type="protein sequence ID" value="MBX15854.1"/>
    <property type="molecule type" value="Transcribed_RNA"/>
</dbReference>
<proteinExistence type="predicted"/>